<name>A0A1G4BIN5_9PEZI</name>
<sequence>MPKSSLQPHRFLAAEATLLRSQRLGLGRGGPTPRFTPPPSWVPIRGGNVCIGGPKGLMSLGWSRLSDIVTSVAIEKSSRLDQQFRGSAADPCGKGKQ</sequence>
<protein>
    <submittedName>
        <fullName evidence="1">Uncharacterized protein</fullName>
    </submittedName>
</protein>
<dbReference type="EMBL" id="MJBS01000020">
    <property type="protein sequence ID" value="OHF01281.1"/>
    <property type="molecule type" value="Genomic_DNA"/>
</dbReference>
<accession>A0A1G4BIN5</accession>
<dbReference type="RefSeq" id="XP_022478423.1">
    <property type="nucleotide sequence ID" value="XM_022614964.1"/>
</dbReference>
<dbReference type="OrthoDB" id="10434863at2759"/>
<keyword evidence="2" id="KW-1185">Reference proteome</keyword>
<dbReference type="AlphaFoldDB" id="A0A1G4BIN5"/>
<comment type="caution">
    <text evidence="1">The sequence shown here is derived from an EMBL/GenBank/DDBJ whole genome shotgun (WGS) entry which is preliminary data.</text>
</comment>
<gene>
    <name evidence="1" type="ORF">CORC01_03314</name>
</gene>
<reference evidence="1 2" key="1">
    <citation type="submission" date="2016-09" db="EMBL/GenBank/DDBJ databases">
        <authorList>
            <person name="Capua I."/>
            <person name="De Benedictis P."/>
            <person name="Joannis T."/>
            <person name="Lombin L.H."/>
            <person name="Cattoli G."/>
        </authorList>
    </citation>
    <scope>NUCLEOTIDE SEQUENCE [LARGE SCALE GENOMIC DNA]</scope>
    <source>
        <strain evidence="1 2">IMI 309357</strain>
    </source>
</reference>
<evidence type="ECO:0000313" key="2">
    <source>
        <dbReference type="Proteomes" id="UP000176998"/>
    </source>
</evidence>
<dbReference type="Proteomes" id="UP000176998">
    <property type="component" value="Unassembled WGS sequence"/>
</dbReference>
<evidence type="ECO:0000313" key="1">
    <source>
        <dbReference type="EMBL" id="OHF01281.1"/>
    </source>
</evidence>
<organism evidence="1 2">
    <name type="scientific">Colletotrichum orchidophilum</name>
    <dbReference type="NCBI Taxonomy" id="1209926"/>
    <lineage>
        <taxon>Eukaryota</taxon>
        <taxon>Fungi</taxon>
        <taxon>Dikarya</taxon>
        <taxon>Ascomycota</taxon>
        <taxon>Pezizomycotina</taxon>
        <taxon>Sordariomycetes</taxon>
        <taxon>Hypocreomycetidae</taxon>
        <taxon>Glomerellales</taxon>
        <taxon>Glomerellaceae</taxon>
        <taxon>Colletotrichum</taxon>
    </lineage>
</organism>
<proteinExistence type="predicted"/>
<dbReference type="GeneID" id="34556474"/>